<comment type="cofactor">
    <cofactor evidence="1 12 14">
        <name>FMN</name>
        <dbReference type="ChEBI" id="CHEBI:58210"/>
    </cofactor>
</comment>
<evidence type="ECO:0000256" key="3">
    <source>
        <dbReference type="ARBA" id="ARBA00022555"/>
    </source>
</evidence>
<dbReference type="PROSITE" id="PS01136">
    <property type="entry name" value="UPF0034"/>
    <property type="match status" value="1"/>
</dbReference>
<dbReference type="InterPro" id="IPR013785">
    <property type="entry name" value="Aldolase_TIM"/>
</dbReference>
<dbReference type="AlphaFoldDB" id="A0A1F4NQF6"/>
<evidence type="ECO:0000256" key="4">
    <source>
        <dbReference type="ARBA" id="ARBA00022630"/>
    </source>
</evidence>
<keyword evidence="4 12" id="KW-0285">Flavoprotein</keyword>
<dbReference type="Gene3D" id="3.20.20.70">
    <property type="entry name" value="Aldolase class I"/>
    <property type="match status" value="1"/>
</dbReference>
<keyword evidence="14" id="KW-0547">Nucleotide-binding</keyword>
<keyword evidence="5 12" id="KW-0288">FMN</keyword>
<feature type="binding site" evidence="14">
    <location>
        <begin position="233"/>
        <end position="234"/>
    </location>
    <ligand>
        <name>FMN</name>
        <dbReference type="ChEBI" id="CHEBI:58210"/>
    </ligand>
</feature>
<feature type="active site" description="Proton donor" evidence="13">
    <location>
        <position position="105"/>
    </location>
</feature>
<dbReference type="Gene3D" id="1.10.1200.80">
    <property type="entry name" value="Putative flavin oxidoreducatase, domain 2"/>
    <property type="match status" value="1"/>
</dbReference>
<dbReference type="InterPro" id="IPR024036">
    <property type="entry name" value="tRNA-dHydroUridine_Synthase_C"/>
</dbReference>
<evidence type="ECO:0000256" key="8">
    <source>
        <dbReference type="ARBA" id="ARBA00022884"/>
    </source>
</evidence>
<feature type="binding site" evidence="14">
    <location>
        <position position="145"/>
    </location>
    <ligand>
        <name>FMN</name>
        <dbReference type="ChEBI" id="CHEBI:58210"/>
    </ligand>
</feature>
<keyword evidence="8" id="KW-0694">RNA-binding</keyword>
<dbReference type="InterPro" id="IPR018517">
    <property type="entry name" value="tRNA_hU_synthase_CS"/>
</dbReference>
<feature type="binding site" evidence="14">
    <location>
        <begin position="18"/>
        <end position="20"/>
    </location>
    <ligand>
        <name>FMN</name>
        <dbReference type="ChEBI" id="CHEBI:58210"/>
    </ligand>
</feature>
<evidence type="ECO:0000256" key="1">
    <source>
        <dbReference type="ARBA" id="ARBA00001917"/>
    </source>
</evidence>
<feature type="domain" description="DUS-like FMN-binding" evidence="15">
    <location>
        <begin position="16"/>
        <end position="312"/>
    </location>
</feature>
<evidence type="ECO:0000313" key="16">
    <source>
        <dbReference type="EMBL" id="OGB73694.1"/>
    </source>
</evidence>
<keyword evidence="3" id="KW-0820">tRNA-binding</keyword>
<proteinExistence type="inferred from homology"/>
<gene>
    <name evidence="16" type="ORF">A3K51_02550</name>
</gene>
<dbReference type="InterPro" id="IPR035587">
    <property type="entry name" value="DUS-like_FMN-bd"/>
</dbReference>
<evidence type="ECO:0000256" key="2">
    <source>
        <dbReference type="ARBA" id="ARBA00002790"/>
    </source>
</evidence>
<evidence type="ECO:0000256" key="13">
    <source>
        <dbReference type="PIRSR" id="PIRSR006621-1"/>
    </source>
</evidence>
<dbReference type="SUPFAM" id="SSF51395">
    <property type="entry name" value="FMN-linked oxidoreductases"/>
    <property type="match status" value="1"/>
</dbReference>
<dbReference type="PIRSF" id="PIRSF006621">
    <property type="entry name" value="Dus"/>
    <property type="match status" value="1"/>
</dbReference>
<dbReference type="Proteomes" id="UP000178085">
    <property type="component" value="Unassembled WGS sequence"/>
</dbReference>
<organism evidence="16 17">
    <name type="scientific">candidate division Kazan bacterium RIFCSPLOWO2_01_FULL_45_19</name>
    <dbReference type="NCBI Taxonomy" id="1798538"/>
    <lineage>
        <taxon>Bacteria</taxon>
        <taxon>Bacteria division Kazan-3B-28</taxon>
    </lineage>
</organism>
<comment type="catalytic activity">
    <reaction evidence="11">
        <text>a 5,6-dihydrouridine in tRNA + NAD(+) = a uridine in tRNA + NADH + H(+)</text>
        <dbReference type="Rhea" id="RHEA:54452"/>
        <dbReference type="Rhea" id="RHEA-COMP:13339"/>
        <dbReference type="Rhea" id="RHEA-COMP:13887"/>
        <dbReference type="ChEBI" id="CHEBI:15378"/>
        <dbReference type="ChEBI" id="CHEBI:57540"/>
        <dbReference type="ChEBI" id="CHEBI:57945"/>
        <dbReference type="ChEBI" id="CHEBI:65315"/>
        <dbReference type="ChEBI" id="CHEBI:74443"/>
    </reaction>
</comment>
<evidence type="ECO:0000259" key="15">
    <source>
        <dbReference type="Pfam" id="PF01207"/>
    </source>
</evidence>
<dbReference type="PANTHER" id="PTHR11082">
    <property type="entry name" value="TRNA-DIHYDROURIDINE SYNTHASE"/>
    <property type="match status" value="1"/>
</dbReference>
<dbReference type="GO" id="GO:0050660">
    <property type="term" value="F:flavin adenine dinucleotide binding"/>
    <property type="evidence" value="ECO:0007669"/>
    <property type="project" value="InterPro"/>
</dbReference>
<evidence type="ECO:0000256" key="5">
    <source>
        <dbReference type="ARBA" id="ARBA00022643"/>
    </source>
</evidence>
<dbReference type="Pfam" id="PF01207">
    <property type="entry name" value="Dus"/>
    <property type="match status" value="1"/>
</dbReference>
<evidence type="ECO:0000256" key="12">
    <source>
        <dbReference type="PIRNR" id="PIRNR006621"/>
    </source>
</evidence>
<keyword evidence="9 12" id="KW-0560">Oxidoreductase</keyword>
<sequence>MPQGFWKKLKRPIMALAPMADVTDAAFRRLISKHGKPDVMWTEFVSCDGLCSDKGRPMLMRALKFDISERPIVAQIFGSTPEHFYTCAKLLKKLKFDGIDINMGCPDKKVEKQGGGAKLMLNPKLAQEIIRQTKRGAGGLPVSVKTRLGYSQRNIQEWVKALIETEPAVIIVHARTRKEMSKVPADWKAIKEVVQLVKKSGKDILVIGNGDVKSVAEARRLAKISGADGVMVGRGVFGNPWFFNKTKNKVLLKEKLTVMVEHAKLFEKLTPNQSFSIMKKHFKAYVAGFDGANQLRAKLMTTKNSAEVAKLVKAWDLVIVRK</sequence>
<evidence type="ECO:0000256" key="10">
    <source>
        <dbReference type="ARBA" id="ARBA00048205"/>
    </source>
</evidence>
<comment type="caution">
    <text evidence="16">The sequence shown here is derived from an EMBL/GenBank/DDBJ whole genome shotgun (WGS) entry which is preliminary data.</text>
</comment>
<comment type="similarity">
    <text evidence="12">Belongs to the dus family.</text>
</comment>
<evidence type="ECO:0000313" key="17">
    <source>
        <dbReference type="Proteomes" id="UP000178085"/>
    </source>
</evidence>
<evidence type="ECO:0000256" key="11">
    <source>
        <dbReference type="ARBA" id="ARBA00048802"/>
    </source>
</evidence>
<dbReference type="InterPro" id="IPR001269">
    <property type="entry name" value="DUS_fam"/>
</dbReference>
<comment type="catalytic activity">
    <reaction evidence="10">
        <text>a 5,6-dihydrouridine in tRNA + NADP(+) = a uridine in tRNA + NADPH + H(+)</text>
        <dbReference type="Rhea" id="RHEA:23624"/>
        <dbReference type="Rhea" id="RHEA-COMP:13339"/>
        <dbReference type="Rhea" id="RHEA-COMP:13887"/>
        <dbReference type="ChEBI" id="CHEBI:15378"/>
        <dbReference type="ChEBI" id="CHEBI:57783"/>
        <dbReference type="ChEBI" id="CHEBI:58349"/>
        <dbReference type="ChEBI" id="CHEBI:65315"/>
        <dbReference type="ChEBI" id="CHEBI:74443"/>
    </reaction>
</comment>
<reference evidence="16 17" key="1">
    <citation type="journal article" date="2016" name="Nat. Commun.">
        <title>Thousands of microbial genomes shed light on interconnected biogeochemical processes in an aquifer system.</title>
        <authorList>
            <person name="Anantharaman K."/>
            <person name="Brown C.T."/>
            <person name="Hug L.A."/>
            <person name="Sharon I."/>
            <person name="Castelle C.J."/>
            <person name="Probst A.J."/>
            <person name="Thomas B.C."/>
            <person name="Singh A."/>
            <person name="Wilkins M.J."/>
            <person name="Karaoz U."/>
            <person name="Brodie E.L."/>
            <person name="Williams K.H."/>
            <person name="Hubbard S.S."/>
            <person name="Banfield J.F."/>
        </authorList>
    </citation>
    <scope>NUCLEOTIDE SEQUENCE [LARGE SCALE GENOMIC DNA]</scope>
</reference>
<evidence type="ECO:0000256" key="7">
    <source>
        <dbReference type="ARBA" id="ARBA00022857"/>
    </source>
</evidence>
<feature type="binding site" evidence="14">
    <location>
        <position position="173"/>
    </location>
    <ligand>
        <name>FMN</name>
        <dbReference type="ChEBI" id="CHEBI:58210"/>
    </ligand>
</feature>
<dbReference type="GO" id="GO:0017150">
    <property type="term" value="F:tRNA dihydrouridine synthase activity"/>
    <property type="evidence" value="ECO:0007669"/>
    <property type="project" value="InterPro"/>
</dbReference>
<dbReference type="EC" id="1.3.1.-" evidence="12"/>
<dbReference type="CDD" id="cd02801">
    <property type="entry name" value="DUS_like_FMN"/>
    <property type="match status" value="1"/>
</dbReference>
<dbReference type="GO" id="GO:0000049">
    <property type="term" value="F:tRNA binding"/>
    <property type="evidence" value="ECO:0007669"/>
    <property type="project" value="UniProtKB-KW"/>
</dbReference>
<comment type="function">
    <text evidence="2 12">Catalyzes the synthesis of 5,6-dihydrouridine (D), a modified base found in the D-loop of most tRNAs, via the reduction of the C5-C6 double bond in target uridines.</text>
</comment>
<name>A0A1F4NQF6_UNCK3</name>
<feature type="binding site" evidence="14">
    <location>
        <position position="75"/>
    </location>
    <ligand>
        <name>FMN</name>
        <dbReference type="ChEBI" id="CHEBI:58210"/>
    </ligand>
</feature>
<evidence type="ECO:0000256" key="6">
    <source>
        <dbReference type="ARBA" id="ARBA00022694"/>
    </source>
</evidence>
<keyword evidence="7" id="KW-0521">NADP</keyword>
<evidence type="ECO:0000256" key="9">
    <source>
        <dbReference type="ARBA" id="ARBA00023002"/>
    </source>
</evidence>
<protein>
    <recommendedName>
        <fullName evidence="12">tRNA-dihydrouridine synthase</fullName>
        <ecNumber evidence="12">1.3.1.-</ecNumber>
    </recommendedName>
</protein>
<dbReference type="EMBL" id="METD01000001">
    <property type="protein sequence ID" value="OGB73694.1"/>
    <property type="molecule type" value="Genomic_DNA"/>
</dbReference>
<evidence type="ECO:0000256" key="14">
    <source>
        <dbReference type="PIRSR" id="PIRSR006621-2"/>
    </source>
</evidence>
<dbReference type="PANTHER" id="PTHR11082:SF25">
    <property type="entry name" value="DUS-LIKE FMN-BINDING DOMAIN-CONTAINING PROTEIN"/>
    <property type="match status" value="1"/>
</dbReference>
<keyword evidence="6 12" id="KW-0819">tRNA processing</keyword>
<accession>A0A1F4NQF6</accession>